<evidence type="ECO:0000256" key="1">
    <source>
        <dbReference type="ARBA" id="ARBA00022475"/>
    </source>
</evidence>
<dbReference type="InterPro" id="IPR026265">
    <property type="entry name" value="LptC"/>
</dbReference>
<sequence>MNRLKSALIWLALPLMVAAWLLFGSPAMEPEAPPEAEGDKVPRYSLKGVEWTRLNQQGQRDFTATAESADYYDDESARYEQLKVNVLGISKTPWNLTSPNGEAPPHERRISMHGPVNVEGAWPDGEPVTLQMAQLWVDPDKRQLQTNEGVQFESTSRKGKSKGLQADWEKQTVQLLGDVRMEYVPKPQSR</sequence>
<dbReference type="RefSeq" id="WP_007185667.1">
    <property type="nucleotide sequence ID" value="NZ_AKGD01000002.1"/>
</dbReference>
<evidence type="ECO:0000256" key="3">
    <source>
        <dbReference type="ARBA" id="ARBA00022692"/>
    </source>
</evidence>
<dbReference type="Pfam" id="PF06835">
    <property type="entry name" value="LptC"/>
    <property type="match status" value="1"/>
</dbReference>
<evidence type="ECO:0000256" key="2">
    <source>
        <dbReference type="ARBA" id="ARBA00022519"/>
    </source>
</evidence>
<organism evidence="7 8">
    <name type="scientific">Hydrocarboniphaga effusa AP103</name>
    <dbReference type="NCBI Taxonomy" id="1172194"/>
    <lineage>
        <taxon>Bacteria</taxon>
        <taxon>Pseudomonadati</taxon>
        <taxon>Pseudomonadota</taxon>
        <taxon>Gammaproteobacteria</taxon>
        <taxon>Nevskiales</taxon>
        <taxon>Nevskiaceae</taxon>
        <taxon>Hydrocarboniphaga</taxon>
    </lineage>
</organism>
<keyword evidence="2" id="KW-0997">Cell inner membrane</keyword>
<dbReference type="OrthoDB" id="7063068at2"/>
<protein>
    <recommendedName>
        <fullName evidence="9">LPS export ABC transporter periplasmic protein LptC</fullName>
    </recommendedName>
</protein>
<dbReference type="InterPro" id="IPR010664">
    <property type="entry name" value="LipoPS_assembly_LptC-rel"/>
</dbReference>
<name>I7ZB97_9GAMM</name>
<gene>
    <name evidence="7" type="ORF">WQQ_27260</name>
</gene>
<proteinExistence type="predicted"/>
<dbReference type="Gene3D" id="2.60.450.10">
    <property type="entry name" value="Lipopolysaccharide (LPS) transport protein A like domain"/>
    <property type="match status" value="1"/>
</dbReference>
<keyword evidence="4" id="KW-1133">Transmembrane helix</keyword>
<keyword evidence="8" id="KW-1185">Reference proteome</keyword>
<dbReference type="NCBIfam" id="TIGR04409">
    <property type="entry name" value="LptC_YrbK"/>
    <property type="match status" value="1"/>
</dbReference>
<dbReference type="GO" id="GO:0005886">
    <property type="term" value="C:plasma membrane"/>
    <property type="evidence" value="ECO:0007669"/>
    <property type="project" value="InterPro"/>
</dbReference>
<accession>I7ZB97</accession>
<evidence type="ECO:0008006" key="9">
    <source>
        <dbReference type="Google" id="ProtNLM"/>
    </source>
</evidence>
<dbReference type="PANTHER" id="PTHR37481:SF1">
    <property type="entry name" value="LIPOPOLYSACCHARIDE EXPORT SYSTEM PROTEIN LPTC"/>
    <property type="match status" value="1"/>
</dbReference>
<dbReference type="Proteomes" id="UP000003704">
    <property type="component" value="Unassembled WGS sequence"/>
</dbReference>
<keyword evidence="5" id="KW-0472">Membrane</keyword>
<dbReference type="InterPro" id="IPR052363">
    <property type="entry name" value="LPS_export_LptC"/>
</dbReference>
<evidence type="ECO:0000313" key="7">
    <source>
        <dbReference type="EMBL" id="EIT69144.1"/>
    </source>
</evidence>
<dbReference type="STRING" id="1172194.WQQ_27260"/>
<dbReference type="GO" id="GO:0017089">
    <property type="term" value="F:glycolipid transfer activity"/>
    <property type="evidence" value="ECO:0007669"/>
    <property type="project" value="TreeGrafter"/>
</dbReference>
<dbReference type="PANTHER" id="PTHR37481">
    <property type="entry name" value="LIPOPOLYSACCHARIDE EXPORT SYSTEM PROTEIN LPTC"/>
    <property type="match status" value="1"/>
</dbReference>
<feature type="region of interest" description="Disordered" evidence="6">
    <location>
        <begin position="146"/>
        <end position="167"/>
    </location>
</feature>
<evidence type="ECO:0000313" key="8">
    <source>
        <dbReference type="Proteomes" id="UP000003704"/>
    </source>
</evidence>
<keyword evidence="1" id="KW-1003">Cell membrane</keyword>
<dbReference type="GO" id="GO:0015221">
    <property type="term" value="F:lipopolysaccharide transmembrane transporter activity"/>
    <property type="evidence" value="ECO:0007669"/>
    <property type="project" value="InterPro"/>
</dbReference>
<evidence type="ECO:0000256" key="6">
    <source>
        <dbReference type="SAM" id="MobiDB-lite"/>
    </source>
</evidence>
<evidence type="ECO:0000256" key="4">
    <source>
        <dbReference type="ARBA" id="ARBA00022989"/>
    </source>
</evidence>
<dbReference type="EMBL" id="AKGD01000002">
    <property type="protein sequence ID" value="EIT69144.1"/>
    <property type="molecule type" value="Genomic_DNA"/>
</dbReference>
<keyword evidence="3" id="KW-0812">Transmembrane</keyword>
<evidence type="ECO:0000256" key="5">
    <source>
        <dbReference type="ARBA" id="ARBA00023136"/>
    </source>
</evidence>
<comment type="caution">
    <text evidence="7">The sequence shown here is derived from an EMBL/GenBank/DDBJ whole genome shotgun (WGS) entry which is preliminary data.</text>
</comment>
<reference evidence="7 8" key="1">
    <citation type="journal article" date="2012" name="J. Bacteriol.">
        <title>Genome Sequence of n-Alkane-Degrading Hydrocarboniphaga effusa Strain AP103T (ATCC BAA-332T).</title>
        <authorList>
            <person name="Chang H.K."/>
            <person name="Zylstra G.J."/>
            <person name="Chae J.C."/>
        </authorList>
    </citation>
    <scope>NUCLEOTIDE SEQUENCE [LARGE SCALE GENOMIC DNA]</scope>
    <source>
        <strain evidence="7 8">AP103</strain>
    </source>
</reference>
<dbReference type="AlphaFoldDB" id="I7ZB97"/>
<dbReference type="GO" id="GO:0030288">
    <property type="term" value="C:outer membrane-bounded periplasmic space"/>
    <property type="evidence" value="ECO:0007669"/>
    <property type="project" value="TreeGrafter"/>
</dbReference>